<dbReference type="InterPro" id="IPR011042">
    <property type="entry name" value="6-blade_b-propeller_TolB-like"/>
</dbReference>
<feature type="domain" description="BPP" evidence="1">
    <location>
        <begin position="31"/>
        <end position="362"/>
    </location>
</feature>
<proteinExistence type="predicted"/>
<dbReference type="InterPro" id="IPR003431">
    <property type="entry name" value="B-propeller_Phytase"/>
</dbReference>
<keyword evidence="4" id="KW-1185">Reference proteome</keyword>
<dbReference type="OrthoDB" id="8696437at2"/>
<reference evidence="2 5" key="2">
    <citation type="submission" date="2019-12" db="EMBL/GenBank/DDBJ databases">
        <title>Draft genome sequence of Labilibaculum sp. strain 44 isolated from deep waters of Black Sea.</title>
        <authorList>
            <person name="Yadav S."/>
            <person name="Villanueva L."/>
        </authorList>
    </citation>
    <scope>NUCLEOTIDE SEQUENCE [LARGE SCALE GENOMIC DNA]</scope>
    <source>
        <strain evidence="2 5">44</strain>
    </source>
</reference>
<dbReference type="GO" id="GO:0016158">
    <property type="term" value="F:inositol hexakisphosphate 3-phosphatase activity"/>
    <property type="evidence" value="ECO:0007669"/>
    <property type="project" value="InterPro"/>
</dbReference>
<accession>A0A7M4D2C5</accession>
<protein>
    <submittedName>
        <fullName evidence="2">Phytase</fullName>
    </submittedName>
</protein>
<evidence type="ECO:0000259" key="1">
    <source>
        <dbReference type="PROSITE" id="PS51662"/>
    </source>
</evidence>
<evidence type="ECO:0000313" key="3">
    <source>
        <dbReference type="EMBL" id="MVB06009.1"/>
    </source>
</evidence>
<dbReference type="EMBL" id="QTZN02000004">
    <property type="protein sequence ID" value="MVB06009.1"/>
    <property type="molecule type" value="Genomic_DNA"/>
</dbReference>
<dbReference type="Pfam" id="PF02333">
    <property type="entry name" value="Phytase"/>
    <property type="match status" value="1"/>
</dbReference>
<comment type="caution">
    <text evidence="2">The sequence shown here is derived from an EMBL/GenBank/DDBJ whole genome shotgun (WGS) entry which is preliminary data.</text>
</comment>
<dbReference type="Gene3D" id="2.120.10.30">
    <property type="entry name" value="TolB, C-terminal domain"/>
    <property type="match status" value="1"/>
</dbReference>
<evidence type="ECO:0000313" key="5">
    <source>
        <dbReference type="Proteomes" id="UP000462449"/>
    </source>
</evidence>
<organism evidence="2 5">
    <name type="scientific">Labilibaculum euxinus</name>
    <dbReference type="NCBI Taxonomy" id="2686357"/>
    <lineage>
        <taxon>Bacteria</taxon>
        <taxon>Pseudomonadati</taxon>
        <taxon>Bacteroidota</taxon>
        <taxon>Bacteroidia</taxon>
        <taxon>Marinilabiliales</taxon>
        <taxon>Marinifilaceae</taxon>
        <taxon>Labilibaculum</taxon>
    </lineage>
</organism>
<dbReference type="PROSITE" id="PS51662">
    <property type="entry name" value="BP_PHYTASE"/>
    <property type="match status" value="1"/>
</dbReference>
<dbReference type="AlphaFoldDB" id="A0A7M4D2C5"/>
<dbReference type="RefSeq" id="WP_156194706.1">
    <property type="nucleotide sequence ID" value="NZ_QTZN02000004.1"/>
</dbReference>
<dbReference type="SUPFAM" id="SSF50956">
    <property type="entry name" value="Thermostable phytase (3-phytase)"/>
    <property type="match status" value="1"/>
</dbReference>
<name>A0A7M4D2C5_9BACT</name>
<dbReference type="EMBL" id="WOTW01000004">
    <property type="protein sequence ID" value="MUP36804.1"/>
    <property type="molecule type" value="Genomic_DNA"/>
</dbReference>
<evidence type="ECO:0000313" key="2">
    <source>
        <dbReference type="EMBL" id="MUP36804.1"/>
    </source>
</evidence>
<dbReference type="PROSITE" id="PS51257">
    <property type="entry name" value="PROKAR_LIPOPROTEIN"/>
    <property type="match status" value="1"/>
</dbReference>
<gene>
    <name evidence="3" type="ORF">DWB62_003150</name>
    <name evidence="2" type="ORF">GNY23_03150</name>
</gene>
<sequence length="377" mass="41684">MHKRPNTIILLGITASLLIACSCDRSSEGSRKASLLIEKVTEADGETDALKNRLATEDAADDPAIWVNPDSPEQSRIIGTDKKGGLAVYDLDGNELFYYADGNMNNVDIRQNIKTGQGSIDIAACSNRSSNTLDFYSIEKDGSLHQFENAIPVEMKDEVYGFCLSKNQDQLYAFVNSTFGNIEQWEIVPEGKKISAKLVRRLKLASKTEGMVSDDETGILFIGEEAKGIWKISIDPNSTKGFELLSQSTVDKNENIYEDIEGLCIYKQSNGSGYLIASSQGNYSYAVFERKAPHNYLGSFRIGDGVIDGAEETDGIEAINLNLGEKFPEGMFVVQDGFNKKDEKSIAQNFKMVRWEKIANLFEPKLNIDTQCIIAGK</sequence>
<reference evidence="3 4" key="1">
    <citation type="submission" date="2019-11" db="EMBL/GenBank/DDBJ databases">
        <title>Draft genome sequence of Labilibaculum sp. strain SYP isolated from Black Sea.</title>
        <authorList>
            <person name="Yadav S."/>
            <person name="Villanueva L."/>
        </authorList>
    </citation>
    <scope>NUCLEOTIDE SEQUENCE [LARGE SCALE GENOMIC DNA]</scope>
    <source>
        <strain evidence="3 4">44</strain>
    </source>
</reference>
<dbReference type="Proteomes" id="UP000462449">
    <property type="component" value="Unassembled WGS sequence"/>
</dbReference>
<evidence type="ECO:0000313" key="4">
    <source>
        <dbReference type="Proteomes" id="UP000285951"/>
    </source>
</evidence>
<dbReference type="Proteomes" id="UP000285951">
    <property type="component" value="Unassembled WGS sequence"/>
</dbReference>